<reference evidence="4 5" key="1">
    <citation type="submission" date="2013-11" db="EMBL/GenBank/DDBJ databases">
        <title>The Damaraland mole rat (Fukomys damarensis) genome and evolution of African mole rats.</title>
        <authorList>
            <person name="Gladyshev V.N."/>
            <person name="Fang X."/>
        </authorList>
    </citation>
    <scope>NUCLEOTIDE SEQUENCE [LARGE SCALE GENOMIC DNA]</scope>
    <source>
        <tissue evidence="4">Liver</tissue>
    </source>
</reference>
<feature type="compositionally biased region" description="Polar residues" evidence="3">
    <location>
        <begin position="1"/>
        <end position="11"/>
    </location>
</feature>
<proteinExistence type="predicted"/>
<feature type="region of interest" description="Disordered" evidence="3">
    <location>
        <begin position="1"/>
        <end position="21"/>
    </location>
</feature>
<sequence length="320" mass="36928">MSGMSRSQEASGSWPKFSGSLLAPPQEVETARAVPFIHSQYMWLSNAQSLSDRTDSNDQNPLLHSGVMTRPEVWDSEADSKKQRFLEMSMQSPGPLYEQAKHSLLKSDIIACNALDGPPRLIFHETFIEAFTGGQNEVVKVMMVAWPFPCLPLESLMDRRKQEYPQHKLEKLQLEERNLQSLKPCWMGWICYLHKKLTPGECGTHIREEGCWDSAEEHRWKLPVQDLKVNGDFWNARAWTPDNTGRGQRVDGHLVTRKKQLLKVMEDLTMSGNVNGFQTYCFDWAQQRRHFVHLCCRTMEIYKMPLDGLKMLELNCVQEV</sequence>
<organism evidence="4 5">
    <name type="scientific">Fukomys damarensis</name>
    <name type="common">Damaraland mole rat</name>
    <name type="synonym">Cryptomys damarensis</name>
    <dbReference type="NCBI Taxonomy" id="885580"/>
    <lineage>
        <taxon>Eukaryota</taxon>
        <taxon>Metazoa</taxon>
        <taxon>Chordata</taxon>
        <taxon>Craniata</taxon>
        <taxon>Vertebrata</taxon>
        <taxon>Euteleostomi</taxon>
        <taxon>Mammalia</taxon>
        <taxon>Eutheria</taxon>
        <taxon>Euarchontoglires</taxon>
        <taxon>Glires</taxon>
        <taxon>Rodentia</taxon>
        <taxon>Hystricomorpha</taxon>
        <taxon>Bathyergidae</taxon>
        <taxon>Fukomys</taxon>
    </lineage>
</organism>
<dbReference type="EMBL" id="KN122257">
    <property type="protein sequence ID" value="KFO31632.1"/>
    <property type="molecule type" value="Genomic_DNA"/>
</dbReference>
<dbReference type="PANTHER" id="PTHR14224">
    <property type="entry name" value="SIMILAR TO PREFERENTIALLY EXPRESSED ANTIGEN IN MELANOMA-LIKE 3"/>
    <property type="match status" value="1"/>
</dbReference>
<gene>
    <name evidence="4" type="ORF">H920_07018</name>
</gene>
<evidence type="ECO:0000256" key="3">
    <source>
        <dbReference type="SAM" id="MobiDB-lite"/>
    </source>
</evidence>
<evidence type="ECO:0000313" key="5">
    <source>
        <dbReference type="Proteomes" id="UP000028990"/>
    </source>
</evidence>
<dbReference type="AlphaFoldDB" id="A0A091DKL8"/>
<keyword evidence="5" id="KW-1185">Reference proteome</keyword>
<dbReference type="Proteomes" id="UP000028990">
    <property type="component" value="Unassembled WGS sequence"/>
</dbReference>
<accession>A0A091DKL8</accession>
<dbReference type="GO" id="GO:0005737">
    <property type="term" value="C:cytoplasm"/>
    <property type="evidence" value="ECO:0007669"/>
    <property type="project" value="TreeGrafter"/>
</dbReference>
<evidence type="ECO:0000313" key="4">
    <source>
        <dbReference type="EMBL" id="KFO31632.1"/>
    </source>
</evidence>
<evidence type="ECO:0000256" key="1">
    <source>
        <dbReference type="ARBA" id="ARBA00022614"/>
    </source>
</evidence>
<keyword evidence="2" id="KW-0677">Repeat</keyword>
<evidence type="ECO:0000256" key="2">
    <source>
        <dbReference type="ARBA" id="ARBA00022737"/>
    </source>
</evidence>
<keyword evidence="1" id="KW-0433">Leucine-rich repeat</keyword>
<dbReference type="PANTHER" id="PTHR14224:SF90">
    <property type="match status" value="1"/>
</dbReference>
<name>A0A091DKL8_FUKDA</name>
<dbReference type="InterPro" id="IPR050694">
    <property type="entry name" value="LRRC14/PRAME"/>
</dbReference>
<protein>
    <submittedName>
        <fullName evidence="4">PRAME family member 18</fullName>
    </submittedName>
</protein>